<evidence type="ECO:0000256" key="6">
    <source>
        <dbReference type="RuleBase" id="RU366025"/>
    </source>
</evidence>
<dbReference type="Gene3D" id="3.90.70.10">
    <property type="entry name" value="Cysteine proteinases"/>
    <property type="match status" value="1"/>
</dbReference>
<dbReference type="Proteomes" id="UP001479436">
    <property type="component" value="Unassembled WGS sequence"/>
</dbReference>
<dbReference type="PROSITE" id="PS50235">
    <property type="entry name" value="USP_3"/>
    <property type="match status" value="1"/>
</dbReference>
<dbReference type="EMBL" id="JASJQH010000358">
    <property type="protein sequence ID" value="KAK9764843.1"/>
    <property type="molecule type" value="Genomic_DNA"/>
</dbReference>
<proteinExistence type="inferred from homology"/>
<sequence length="509" mass="56960">MQIMVQPQYALGDLSREEINKIVEHYVTFSLPWNIKKSLSFPQDSNTTTNHLTPIPVDSPVADTTLPTTKAAAKSWADLVKNKNQAKATSTITNSQVGIVADHNSSKQSTITKDILKAPKTNGNSAFQGINNILHNYTVSFDGVLIQPRGLVNNGNMCFMNAILQPLAHISPFYSLVKEVSKNVAHDFKSKTPLIDSLVMFVNEFKEGPDVEKQGIIEYEDAFVPEYVYDALRGLKRFNSMRGRQEDAEEFLGFLLDGLHEEFMSILPKTVDPEEITELPIHEAANGLEEGREWMEVGPRNRTSVTRATEVMETPIKKIFGGQVRSVLRTPGSKDSVTLEPFQALQLDIAPSEVYTIEDALLNVAKLDTIDGFTTTQGIQVEATRQTFIETLPPVLILHLKRFEYDSVGGIQKVHKHIEYSIDLRIPSEIMAPSKGTKPILYKLLGVVYHHGKLAAGGHYTCDVLRQNGEWLHIDDVNITRIPVSEVVSEHPERLPYLFFYGRSSMIKS</sequence>
<dbReference type="SUPFAM" id="SSF54001">
    <property type="entry name" value="Cysteine proteinases"/>
    <property type="match status" value="1"/>
</dbReference>
<accession>A0ABR2WTH9</accession>
<dbReference type="PROSITE" id="PS00972">
    <property type="entry name" value="USP_1"/>
    <property type="match status" value="1"/>
</dbReference>
<gene>
    <name evidence="8" type="ORF">K7432_007329</name>
</gene>
<evidence type="ECO:0000256" key="4">
    <source>
        <dbReference type="ARBA" id="ARBA00022801"/>
    </source>
</evidence>
<dbReference type="InterPro" id="IPR050164">
    <property type="entry name" value="Peptidase_C19"/>
</dbReference>
<evidence type="ECO:0000313" key="9">
    <source>
        <dbReference type="Proteomes" id="UP001479436"/>
    </source>
</evidence>
<dbReference type="CDD" id="cd02257">
    <property type="entry name" value="Peptidase_C19"/>
    <property type="match status" value="1"/>
</dbReference>
<keyword evidence="4 6" id="KW-0378">Hydrolase</keyword>
<dbReference type="InterPro" id="IPR018200">
    <property type="entry name" value="USP_CS"/>
</dbReference>
<keyword evidence="5 6" id="KW-0788">Thiol protease</keyword>
<evidence type="ECO:0000259" key="7">
    <source>
        <dbReference type="PROSITE" id="PS50235"/>
    </source>
</evidence>
<dbReference type="PANTHER" id="PTHR24006:SF687">
    <property type="entry name" value="UBIQUITIN CARBOXYL-TERMINAL HYDROLASE 10"/>
    <property type="match status" value="1"/>
</dbReference>
<dbReference type="Pfam" id="PF00443">
    <property type="entry name" value="UCH"/>
    <property type="match status" value="1"/>
</dbReference>
<evidence type="ECO:0000256" key="2">
    <source>
        <dbReference type="ARBA" id="ARBA00022670"/>
    </source>
</evidence>
<comment type="caution">
    <text evidence="8">The sequence shown here is derived from an EMBL/GenBank/DDBJ whole genome shotgun (WGS) entry which is preliminary data.</text>
</comment>
<comment type="catalytic activity">
    <reaction evidence="1 6">
        <text>Thiol-dependent hydrolysis of ester, thioester, amide, peptide and isopeptide bonds formed by the C-terminal Gly of ubiquitin (a 76-residue protein attached to proteins as an intracellular targeting signal).</text>
        <dbReference type="EC" id="3.4.19.12"/>
    </reaction>
</comment>
<dbReference type="InterPro" id="IPR038765">
    <property type="entry name" value="Papain-like_cys_pep_sf"/>
</dbReference>
<protein>
    <recommendedName>
        <fullName evidence="6">Ubiquitin carboxyl-terminal hydrolase</fullName>
        <ecNumber evidence="6">3.4.19.12</ecNumber>
    </recommendedName>
</protein>
<organism evidence="8 9">
    <name type="scientific">Basidiobolus ranarum</name>
    <dbReference type="NCBI Taxonomy" id="34480"/>
    <lineage>
        <taxon>Eukaryota</taxon>
        <taxon>Fungi</taxon>
        <taxon>Fungi incertae sedis</taxon>
        <taxon>Zoopagomycota</taxon>
        <taxon>Entomophthoromycotina</taxon>
        <taxon>Basidiobolomycetes</taxon>
        <taxon>Basidiobolales</taxon>
        <taxon>Basidiobolaceae</taxon>
        <taxon>Basidiobolus</taxon>
    </lineage>
</organism>
<dbReference type="EC" id="3.4.19.12" evidence="6"/>
<evidence type="ECO:0000256" key="3">
    <source>
        <dbReference type="ARBA" id="ARBA00022786"/>
    </source>
</evidence>
<dbReference type="InterPro" id="IPR001394">
    <property type="entry name" value="Peptidase_C19_UCH"/>
</dbReference>
<dbReference type="PANTHER" id="PTHR24006">
    <property type="entry name" value="UBIQUITIN CARBOXYL-TERMINAL HYDROLASE"/>
    <property type="match status" value="1"/>
</dbReference>
<feature type="domain" description="USP" evidence="7">
    <location>
        <begin position="149"/>
        <end position="504"/>
    </location>
</feature>
<name>A0ABR2WTH9_9FUNG</name>
<keyword evidence="9" id="KW-1185">Reference proteome</keyword>
<comment type="similarity">
    <text evidence="6">Belongs to the peptidase C19 family.</text>
</comment>
<reference evidence="8 9" key="1">
    <citation type="submission" date="2023-04" db="EMBL/GenBank/DDBJ databases">
        <title>Genome of Basidiobolus ranarum AG-B5.</title>
        <authorList>
            <person name="Stajich J.E."/>
            <person name="Carter-House D."/>
            <person name="Gryganskyi A."/>
        </authorList>
    </citation>
    <scope>NUCLEOTIDE SEQUENCE [LARGE SCALE GENOMIC DNA]</scope>
    <source>
        <strain evidence="8 9">AG-B5</strain>
    </source>
</reference>
<dbReference type="InterPro" id="IPR028889">
    <property type="entry name" value="USP"/>
</dbReference>
<evidence type="ECO:0000256" key="5">
    <source>
        <dbReference type="ARBA" id="ARBA00022807"/>
    </source>
</evidence>
<keyword evidence="2 6" id="KW-0645">Protease</keyword>
<keyword evidence="3 6" id="KW-0833">Ubl conjugation pathway</keyword>
<evidence type="ECO:0000313" key="8">
    <source>
        <dbReference type="EMBL" id="KAK9764843.1"/>
    </source>
</evidence>
<dbReference type="PROSITE" id="PS00973">
    <property type="entry name" value="USP_2"/>
    <property type="match status" value="1"/>
</dbReference>
<evidence type="ECO:0000256" key="1">
    <source>
        <dbReference type="ARBA" id="ARBA00000707"/>
    </source>
</evidence>